<dbReference type="GO" id="GO:0046655">
    <property type="term" value="P:folic acid metabolic process"/>
    <property type="evidence" value="ECO:0007669"/>
    <property type="project" value="TreeGrafter"/>
</dbReference>
<dbReference type="AlphaFoldDB" id="A0A1B1BID8"/>
<dbReference type="InterPro" id="IPR024072">
    <property type="entry name" value="DHFR-like_dom_sf"/>
</dbReference>
<dbReference type="InterPro" id="IPR012259">
    <property type="entry name" value="DHFR"/>
</dbReference>
<evidence type="ECO:0000256" key="4">
    <source>
        <dbReference type="ARBA" id="ARBA00018886"/>
    </source>
</evidence>
<dbReference type="RefSeq" id="WP_269465867.1">
    <property type="nucleotide sequence ID" value="NZ_CP016282.1"/>
</dbReference>
<dbReference type="PIRSF" id="PIRSF000194">
    <property type="entry name" value="DHFR"/>
    <property type="match status" value="1"/>
</dbReference>
<dbReference type="GO" id="GO:0006730">
    <property type="term" value="P:one-carbon metabolic process"/>
    <property type="evidence" value="ECO:0007669"/>
    <property type="project" value="UniProtKB-KW"/>
</dbReference>
<dbReference type="InterPro" id="IPR001796">
    <property type="entry name" value="DHFR_dom"/>
</dbReference>
<dbReference type="PANTHER" id="PTHR48069:SF3">
    <property type="entry name" value="DIHYDROFOLATE REDUCTASE"/>
    <property type="match status" value="1"/>
</dbReference>
<dbReference type="GO" id="GO:0046654">
    <property type="term" value="P:tetrahydrofolate biosynthetic process"/>
    <property type="evidence" value="ECO:0007669"/>
    <property type="project" value="UniProtKB-UniPathway"/>
</dbReference>
<comment type="function">
    <text evidence="8 9">Key enzyme in folate metabolism. Catalyzes an essential reaction for de novo glycine and purine synthesis, and for DNA precursor synthesis.</text>
</comment>
<dbReference type="Gene3D" id="3.40.430.10">
    <property type="entry name" value="Dihydrofolate Reductase, subunit A"/>
    <property type="match status" value="1"/>
</dbReference>
<dbReference type="Pfam" id="PF00186">
    <property type="entry name" value="DHFR_1"/>
    <property type="match status" value="1"/>
</dbReference>
<comment type="similarity">
    <text evidence="2 9 10">Belongs to the dihydrofolate reductase family.</text>
</comment>
<evidence type="ECO:0000256" key="9">
    <source>
        <dbReference type="PIRNR" id="PIRNR000194"/>
    </source>
</evidence>
<keyword evidence="7 9" id="KW-0560">Oxidoreductase</keyword>
<dbReference type="EMBL" id="CP016282">
    <property type="protein sequence ID" value="ANP72355.1"/>
    <property type="molecule type" value="Genomic_DNA"/>
</dbReference>
<sequence>MPSESGAPATAPSSGTVAARIGLIWAEAQGGVIGDAGSIPWHLPEDLAHFKEITLGGAVIMGRRTWDSLPERFRPLAGRHNIVITRQQHWQGEGATVVHSLTEALSAAAPDPVWVIGGGDIYRQAMPLAARLEVTEVDLEARGDTVAPTVDARFAQVDASEWLTSRTGLRYRFLSYEPSAR</sequence>
<dbReference type="PROSITE" id="PS51330">
    <property type="entry name" value="DHFR_2"/>
    <property type="match status" value="1"/>
</dbReference>
<dbReference type="Proteomes" id="UP000092582">
    <property type="component" value="Chromosome 1"/>
</dbReference>
<dbReference type="CDD" id="cd00209">
    <property type="entry name" value="DHFR"/>
    <property type="match status" value="1"/>
</dbReference>
<proteinExistence type="inferred from homology"/>
<comment type="pathway">
    <text evidence="1 9">Cofactor biosynthesis; tetrahydrofolate biosynthesis; 5,6,7,8-tetrahydrofolate from 7,8-dihydrofolate: step 1/1.</text>
</comment>
<dbReference type="GO" id="GO:0004146">
    <property type="term" value="F:dihydrofolate reductase activity"/>
    <property type="evidence" value="ECO:0007669"/>
    <property type="project" value="UniProtKB-EC"/>
</dbReference>
<protein>
    <recommendedName>
        <fullName evidence="4 9">Dihydrofolate reductase</fullName>
        <ecNumber evidence="3 9">1.5.1.3</ecNumber>
    </recommendedName>
</protein>
<dbReference type="GO" id="GO:0005829">
    <property type="term" value="C:cytosol"/>
    <property type="evidence" value="ECO:0007669"/>
    <property type="project" value="TreeGrafter"/>
</dbReference>
<accession>A0A1B1BID8</accession>
<dbReference type="EC" id="1.5.1.3" evidence="3 9"/>
<dbReference type="PROSITE" id="PS00075">
    <property type="entry name" value="DHFR_1"/>
    <property type="match status" value="1"/>
</dbReference>
<dbReference type="GO" id="GO:0070401">
    <property type="term" value="F:NADP+ binding"/>
    <property type="evidence" value="ECO:0007669"/>
    <property type="project" value="UniProtKB-ARBA"/>
</dbReference>
<reference evidence="12 13" key="1">
    <citation type="submission" date="2016-06" db="EMBL/GenBank/DDBJ databases">
        <title>Genome sequencing of Cryobacterium arcticum PAMC 27867.</title>
        <authorList>
            <person name="Lee J."/>
            <person name="Kim O.-S."/>
        </authorList>
    </citation>
    <scope>NUCLEOTIDE SEQUENCE [LARGE SCALE GENOMIC DNA]</scope>
    <source>
        <strain evidence="12 13">PAMC 27867</strain>
    </source>
</reference>
<feature type="domain" description="DHFR" evidence="11">
    <location>
        <begin position="20"/>
        <end position="178"/>
    </location>
</feature>
<organism evidence="12 13">
    <name type="scientific">Cryobacterium arcticum</name>
    <dbReference type="NCBI Taxonomy" id="670052"/>
    <lineage>
        <taxon>Bacteria</taxon>
        <taxon>Bacillati</taxon>
        <taxon>Actinomycetota</taxon>
        <taxon>Actinomycetes</taxon>
        <taxon>Micrococcales</taxon>
        <taxon>Microbacteriaceae</taxon>
        <taxon>Cryobacterium</taxon>
    </lineage>
</organism>
<evidence type="ECO:0000256" key="7">
    <source>
        <dbReference type="ARBA" id="ARBA00023002"/>
    </source>
</evidence>
<dbReference type="PANTHER" id="PTHR48069">
    <property type="entry name" value="DIHYDROFOLATE REDUCTASE"/>
    <property type="match status" value="1"/>
</dbReference>
<keyword evidence="6 9" id="KW-0521">NADP</keyword>
<evidence type="ECO:0000256" key="8">
    <source>
        <dbReference type="ARBA" id="ARBA00025067"/>
    </source>
</evidence>
<keyword evidence="5 9" id="KW-0554">One-carbon metabolism</keyword>
<dbReference type="UniPathway" id="UPA00077">
    <property type="reaction ID" value="UER00158"/>
</dbReference>
<evidence type="ECO:0000256" key="1">
    <source>
        <dbReference type="ARBA" id="ARBA00004903"/>
    </source>
</evidence>
<evidence type="ECO:0000313" key="12">
    <source>
        <dbReference type="EMBL" id="ANP72355.1"/>
    </source>
</evidence>
<evidence type="ECO:0000313" key="13">
    <source>
        <dbReference type="Proteomes" id="UP000092582"/>
    </source>
</evidence>
<dbReference type="FunFam" id="3.40.430.10:FF:000001">
    <property type="entry name" value="Dihydrofolate reductase"/>
    <property type="match status" value="1"/>
</dbReference>
<dbReference type="STRING" id="670052.PA27867_1398"/>
<dbReference type="GO" id="GO:0046452">
    <property type="term" value="P:dihydrofolate metabolic process"/>
    <property type="evidence" value="ECO:0007669"/>
    <property type="project" value="TreeGrafter"/>
</dbReference>
<evidence type="ECO:0000256" key="2">
    <source>
        <dbReference type="ARBA" id="ARBA00009539"/>
    </source>
</evidence>
<dbReference type="SUPFAM" id="SSF53597">
    <property type="entry name" value="Dihydrofolate reductase-like"/>
    <property type="match status" value="1"/>
</dbReference>
<gene>
    <name evidence="12" type="ORF">PA27867_1398</name>
</gene>
<comment type="catalytic activity">
    <reaction evidence="9">
        <text>(6S)-5,6,7,8-tetrahydrofolate + NADP(+) = 7,8-dihydrofolate + NADPH + H(+)</text>
        <dbReference type="Rhea" id="RHEA:15009"/>
        <dbReference type="ChEBI" id="CHEBI:15378"/>
        <dbReference type="ChEBI" id="CHEBI:57451"/>
        <dbReference type="ChEBI" id="CHEBI:57453"/>
        <dbReference type="ChEBI" id="CHEBI:57783"/>
        <dbReference type="ChEBI" id="CHEBI:58349"/>
        <dbReference type="EC" id="1.5.1.3"/>
    </reaction>
</comment>
<dbReference type="KEGG" id="cart:PA27867_1398"/>
<evidence type="ECO:0000256" key="3">
    <source>
        <dbReference type="ARBA" id="ARBA00012856"/>
    </source>
</evidence>
<name>A0A1B1BID8_9MICO</name>
<evidence type="ECO:0000259" key="11">
    <source>
        <dbReference type="PROSITE" id="PS51330"/>
    </source>
</evidence>
<evidence type="ECO:0000256" key="10">
    <source>
        <dbReference type="RuleBase" id="RU004474"/>
    </source>
</evidence>
<dbReference type="PRINTS" id="PR00070">
    <property type="entry name" value="DHFR"/>
</dbReference>
<evidence type="ECO:0000256" key="6">
    <source>
        <dbReference type="ARBA" id="ARBA00022857"/>
    </source>
</evidence>
<dbReference type="InterPro" id="IPR017925">
    <property type="entry name" value="DHFR_CS"/>
</dbReference>
<dbReference type="PATRIC" id="fig|670052.7.peg.1453"/>
<keyword evidence="13" id="KW-1185">Reference proteome</keyword>
<evidence type="ECO:0000256" key="5">
    <source>
        <dbReference type="ARBA" id="ARBA00022563"/>
    </source>
</evidence>